<evidence type="ECO:0000256" key="1">
    <source>
        <dbReference type="ARBA" id="ARBA00004651"/>
    </source>
</evidence>
<dbReference type="OrthoDB" id="8952229at2"/>
<keyword evidence="4 7" id="KW-0812">Transmembrane</keyword>
<name>A0A239AW49_9FIRM</name>
<evidence type="ECO:0000256" key="4">
    <source>
        <dbReference type="ARBA" id="ARBA00022692"/>
    </source>
</evidence>
<evidence type="ECO:0000256" key="5">
    <source>
        <dbReference type="ARBA" id="ARBA00022989"/>
    </source>
</evidence>
<feature type="transmembrane region" description="Helical" evidence="7">
    <location>
        <begin position="92"/>
        <end position="119"/>
    </location>
</feature>
<feature type="transmembrane region" description="Helical" evidence="7">
    <location>
        <begin position="271"/>
        <end position="294"/>
    </location>
</feature>
<feature type="transmembrane region" description="Helical" evidence="7">
    <location>
        <begin position="166"/>
        <end position="188"/>
    </location>
</feature>
<dbReference type="PROSITE" id="PS50850">
    <property type="entry name" value="MFS"/>
    <property type="match status" value="1"/>
</dbReference>
<dbReference type="PANTHER" id="PTHR23517:SF2">
    <property type="entry name" value="MULTIDRUG RESISTANCE PROTEIN MDTH"/>
    <property type="match status" value="1"/>
</dbReference>
<evidence type="ECO:0000259" key="8">
    <source>
        <dbReference type="PROSITE" id="PS50850"/>
    </source>
</evidence>
<dbReference type="AlphaFoldDB" id="A0A239AW49"/>
<evidence type="ECO:0000313" key="10">
    <source>
        <dbReference type="Proteomes" id="UP000198304"/>
    </source>
</evidence>
<keyword evidence="10" id="KW-1185">Reference proteome</keyword>
<dbReference type="InterPro" id="IPR050171">
    <property type="entry name" value="MFS_Transporters"/>
</dbReference>
<evidence type="ECO:0000256" key="6">
    <source>
        <dbReference type="ARBA" id="ARBA00023136"/>
    </source>
</evidence>
<keyword evidence="6 7" id="KW-0472">Membrane</keyword>
<dbReference type="InterPro" id="IPR036259">
    <property type="entry name" value="MFS_trans_sf"/>
</dbReference>
<evidence type="ECO:0000256" key="3">
    <source>
        <dbReference type="ARBA" id="ARBA00022475"/>
    </source>
</evidence>
<dbReference type="Pfam" id="PF07690">
    <property type="entry name" value="MFS_1"/>
    <property type="match status" value="1"/>
</dbReference>
<dbReference type="Proteomes" id="UP000198304">
    <property type="component" value="Unassembled WGS sequence"/>
</dbReference>
<feature type="domain" description="Major facilitator superfamily (MFS) profile" evidence="8">
    <location>
        <begin position="13"/>
        <end position="391"/>
    </location>
</feature>
<feature type="transmembrane region" description="Helical" evidence="7">
    <location>
        <begin position="50"/>
        <end position="72"/>
    </location>
</feature>
<feature type="transmembrane region" description="Helical" evidence="7">
    <location>
        <begin position="369"/>
        <end position="387"/>
    </location>
</feature>
<dbReference type="GO" id="GO:0005886">
    <property type="term" value="C:plasma membrane"/>
    <property type="evidence" value="ECO:0007669"/>
    <property type="project" value="UniProtKB-SubCell"/>
</dbReference>
<dbReference type="InterPro" id="IPR020846">
    <property type="entry name" value="MFS_dom"/>
</dbReference>
<keyword evidence="2" id="KW-0813">Transport</keyword>
<sequence>MFGIPYHIKLKKEIWILLSSILIIHVAAYLIVPIFPILLKTAKKLNPSEVGLVIGAGSLFIQLGSIIAGIIADRLGNKLTIVIGNALQFTALFGLGLSTSTIPLIIFSSLNGVGTGIYIPTTKAAISYLATQEEATTAFSLRAVAANIGTSIAGIFVLFFATNFNFYAGGIVYALLMIISWIFLPAGCGDQPCPSLPLKNYINIFKDRTFIIFSLISALMWGIYTQLGLLLPLRGEAILGSVNRIGIIWTITSIIVIILQPLISRSFLERYSPIVSLTIGTILLGIGITLIGWATTFTFLVIYSIIFILGQMFMMPTFDNVTKLIADPNLLGAYFAVANFASGVGGALGAFASGRLVDVYGIVDSPVPWITYGVLSVVTVLLLKLPIMQKITKIT</sequence>
<protein>
    <submittedName>
        <fullName evidence="9">Na+/melibiose symporter</fullName>
    </submittedName>
</protein>
<dbReference type="SUPFAM" id="SSF103473">
    <property type="entry name" value="MFS general substrate transporter"/>
    <property type="match status" value="1"/>
</dbReference>
<feature type="transmembrane region" description="Helical" evidence="7">
    <location>
        <begin position="209"/>
        <end position="231"/>
    </location>
</feature>
<evidence type="ECO:0000256" key="2">
    <source>
        <dbReference type="ARBA" id="ARBA00022448"/>
    </source>
</evidence>
<dbReference type="RefSeq" id="WP_089281483.1">
    <property type="nucleotide sequence ID" value="NZ_FZOJ01000002.1"/>
</dbReference>
<gene>
    <name evidence="9" type="ORF">SAMN05446037_1002310</name>
</gene>
<organism evidence="9 10">
    <name type="scientific">Anaerovirgula multivorans</name>
    <dbReference type="NCBI Taxonomy" id="312168"/>
    <lineage>
        <taxon>Bacteria</taxon>
        <taxon>Bacillati</taxon>
        <taxon>Bacillota</taxon>
        <taxon>Clostridia</taxon>
        <taxon>Peptostreptococcales</taxon>
        <taxon>Natronincolaceae</taxon>
        <taxon>Anaerovirgula</taxon>
    </lineage>
</organism>
<feature type="transmembrane region" description="Helical" evidence="7">
    <location>
        <begin position="330"/>
        <end position="357"/>
    </location>
</feature>
<accession>A0A239AW49</accession>
<feature type="transmembrane region" description="Helical" evidence="7">
    <location>
        <begin position="237"/>
        <end position="259"/>
    </location>
</feature>
<keyword evidence="5 7" id="KW-1133">Transmembrane helix</keyword>
<comment type="subcellular location">
    <subcellularLocation>
        <location evidence="1">Cell membrane</location>
        <topology evidence="1">Multi-pass membrane protein</topology>
    </subcellularLocation>
</comment>
<evidence type="ECO:0000256" key="7">
    <source>
        <dbReference type="SAM" id="Phobius"/>
    </source>
</evidence>
<feature type="transmembrane region" description="Helical" evidence="7">
    <location>
        <begin position="14"/>
        <end position="38"/>
    </location>
</feature>
<dbReference type="EMBL" id="FZOJ01000002">
    <property type="protein sequence ID" value="SNR99935.1"/>
    <property type="molecule type" value="Genomic_DNA"/>
</dbReference>
<dbReference type="Gene3D" id="1.20.1250.20">
    <property type="entry name" value="MFS general substrate transporter like domains"/>
    <property type="match status" value="1"/>
</dbReference>
<reference evidence="9 10" key="1">
    <citation type="submission" date="2017-06" db="EMBL/GenBank/DDBJ databases">
        <authorList>
            <person name="Kim H.J."/>
            <person name="Triplett B.A."/>
        </authorList>
    </citation>
    <scope>NUCLEOTIDE SEQUENCE [LARGE SCALE GENOMIC DNA]</scope>
    <source>
        <strain evidence="9 10">SCA</strain>
    </source>
</reference>
<proteinExistence type="predicted"/>
<feature type="transmembrane region" description="Helical" evidence="7">
    <location>
        <begin position="139"/>
        <end position="160"/>
    </location>
</feature>
<dbReference type="GO" id="GO:0022857">
    <property type="term" value="F:transmembrane transporter activity"/>
    <property type="evidence" value="ECO:0007669"/>
    <property type="project" value="InterPro"/>
</dbReference>
<keyword evidence="3" id="KW-1003">Cell membrane</keyword>
<dbReference type="InterPro" id="IPR011701">
    <property type="entry name" value="MFS"/>
</dbReference>
<dbReference type="PANTHER" id="PTHR23517">
    <property type="entry name" value="RESISTANCE PROTEIN MDTM, PUTATIVE-RELATED-RELATED"/>
    <property type="match status" value="1"/>
</dbReference>
<evidence type="ECO:0000313" key="9">
    <source>
        <dbReference type="EMBL" id="SNR99935.1"/>
    </source>
</evidence>